<reference evidence="1" key="1">
    <citation type="submission" date="2020-10" db="EMBL/GenBank/DDBJ databases">
        <authorList>
            <person name="Gilroy R."/>
        </authorList>
    </citation>
    <scope>NUCLEOTIDE SEQUENCE</scope>
    <source>
        <strain evidence="1">ChiSxjej1B13-7958</strain>
    </source>
</reference>
<dbReference type="AlphaFoldDB" id="A0A9D1DEW9"/>
<protein>
    <submittedName>
        <fullName evidence="1">Uncharacterized protein</fullName>
    </submittedName>
</protein>
<evidence type="ECO:0000313" key="1">
    <source>
        <dbReference type="EMBL" id="HIR47775.1"/>
    </source>
</evidence>
<name>A0A9D1DEW9_9FIRM</name>
<dbReference type="Pfam" id="PF19537">
    <property type="entry name" value="DUF6061"/>
    <property type="match status" value="1"/>
</dbReference>
<organism evidence="1 2">
    <name type="scientific">Candidatus Caccousia avicola</name>
    <dbReference type="NCBI Taxonomy" id="2840721"/>
    <lineage>
        <taxon>Bacteria</taxon>
        <taxon>Bacillati</taxon>
        <taxon>Bacillota</taxon>
        <taxon>Clostridia</taxon>
        <taxon>Eubacteriales</taxon>
        <taxon>Oscillospiraceae</taxon>
        <taxon>Oscillospiraceae incertae sedis</taxon>
        <taxon>Candidatus Caccousia</taxon>
    </lineage>
</organism>
<evidence type="ECO:0000313" key="2">
    <source>
        <dbReference type="Proteomes" id="UP000824242"/>
    </source>
</evidence>
<comment type="caution">
    <text evidence="1">The sequence shown here is derived from an EMBL/GenBank/DDBJ whole genome shotgun (WGS) entry which is preliminary data.</text>
</comment>
<accession>A0A9D1DEW9</accession>
<dbReference type="EMBL" id="DVGZ01000099">
    <property type="protein sequence ID" value="HIR47775.1"/>
    <property type="molecule type" value="Genomic_DNA"/>
</dbReference>
<dbReference type="InterPro" id="IPR045705">
    <property type="entry name" value="DUF6061"/>
</dbReference>
<reference evidence="1" key="2">
    <citation type="journal article" date="2021" name="PeerJ">
        <title>Extensive microbial diversity within the chicken gut microbiome revealed by metagenomics and culture.</title>
        <authorList>
            <person name="Gilroy R."/>
            <person name="Ravi A."/>
            <person name="Getino M."/>
            <person name="Pursley I."/>
            <person name="Horton D.L."/>
            <person name="Alikhan N.F."/>
            <person name="Baker D."/>
            <person name="Gharbi K."/>
            <person name="Hall N."/>
            <person name="Watson M."/>
            <person name="Adriaenssens E.M."/>
            <person name="Foster-Nyarko E."/>
            <person name="Jarju S."/>
            <person name="Secka A."/>
            <person name="Antonio M."/>
            <person name="Oren A."/>
            <person name="Chaudhuri R.R."/>
            <person name="La Ragione R."/>
            <person name="Hildebrand F."/>
            <person name="Pallen M.J."/>
        </authorList>
    </citation>
    <scope>NUCLEOTIDE SEQUENCE</scope>
    <source>
        <strain evidence="1">ChiSxjej1B13-7958</strain>
    </source>
</reference>
<feature type="non-terminal residue" evidence="1">
    <location>
        <position position="48"/>
    </location>
</feature>
<dbReference type="Proteomes" id="UP000824242">
    <property type="component" value="Unassembled WGS sequence"/>
</dbReference>
<sequence>MKQLISCEFNIDTACVELYFTDESRISIDCTAVENEVADNRFQRLELD</sequence>
<gene>
    <name evidence="1" type="ORF">IAB89_09020</name>
</gene>
<proteinExistence type="predicted"/>